<dbReference type="EMBL" id="JAGGMQ010000001">
    <property type="protein sequence ID" value="MBP2171180.1"/>
    <property type="molecule type" value="Genomic_DNA"/>
</dbReference>
<keyword evidence="2" id="KW-1185">Reference proteome</keyword>
<reference evidence="1 2" key="1">
    <citation type="submission" date="2021-03" db="EMBL/GenBank/DDBJ databases">
        <authorList>
            <person name="D'Agostino P."/>
            <person name="Huntemann M."/>
            <person name="Clum A."/>
            <person name="Spunde A."/>
            <person name="Palaniappan K."/>
            <person name="Ritter S."/>
            <person name="Mikhailova N."/>
            <person name="Chen I.-M."/>
            <person name="Stamatis D."/>
            <person name="Reddy T."/>
            <person name="O'Malley R."/>
            <person name="Daum C."/>
            <person name="Shapiro N."/>
            <person name="Ivanova N."/>
            <person name="Kyrpides N."/>
            <person name="Woyke T."/>
        </authorList>
    </citation>
    <scope>NUCLEOTIDE SEQUENCE [LARGE SCALE GENOMIC DNA]</scope>
    <source>
        <strain evidence="1 2">WS4403</strain>
    </source>
</reference>
<evidence type="ECO:0000313" key="2">
    <source>
        <dbReference type="Proteomes" id="UP001195624"/>
    </source>
</evidence>
<organism evidence="1 2">
    <name type="scientific">Winslowiella toletana</name>
    <dbReference type="NCBI Taxonomy" id="92490"/>
    <lineage>
        <taxon>Bacteria</taxon>
        <taxon>Pseudomonadati</taxon>
        <taxon>Pseudomonadota</taxon>
        <taxon>Gammaproteobacteria</taxon>
        <taxon>Enterobacterales</taxon>
        <taxon>Erwiniaceae</taxon>
        <taxon>Winslowiella</taxon>
    </lineage>
</organism>
<dbReference type="RefSeq" id="WP_017802124.1">
    <property type="nucleotide sequence ID" value="NZ_JAGGMQ010000001.1"/>
</dbReference>
<comment type="caution">
    <text evidence="1">The sequence shown here is derived from an EMBL/GenBank/DDBJ whole genome shotgun (WGS) entry which is preliminary data.</text>
</comment>
<accession>A0ABS4PEX8</accession>
<protein>
    <submittedName>
        <fullName evidence="1">Uncharacterized protein</fullName>
    </submittedName>
</protein>
<gene>
    <name evidence="1" type="ORF">J2125_004372</name>
</gene>
<proteinExistence type="predicted"/>
<name>A0ABS4PEX8_9GAMM</name>
<sequence>MSVSKSVAVLVVSALTGVLLALILHHWHLSASVPQKPCTSTITDGQYFDDNHQPYTFNGSISWWPDSHKITINGVKQEQDHNSIMIRRTLTLNQVIQYNNVISGRVAAVDISPADKSGSQRVMLSAKDEPMQIMFKKINAKSWLLMMNDNWILMCSNK</sequence>
<reference evidence="2" key="2">
    <citation type="submission" date="2023-07" db="EMBL/GenBank/DDBJ databases">
        <title>Genome mining of underrepresented organisms for secondary metabolites.</title>
        <authorList>
            <person name="D'Agostino P.M."/>
        </authorList>
    </citation>
    <scope>NUCLEOTIDE SEQUENCE [LARGE SCALE GENOMIC DNA]</scope>
    <source>
        <strain evidence="2">WS4403</strain>
    </source>
</reference>
<evidence type="ECO:0000313" key="1">
    <source>
        <dbReference type="EMBL" id="MBP2171180.1"/>
    </source>
</evidence>
<dbReference type="Proteomes" id="UP001195624">
    <property type="component" value="Unassembled WGS sequence"/>
</dbReference>